<dbReference type="InterPro" id="IPR011539">
    <property type="entry name" value="RHD_DNA_bind_dom"/>
</dbReference>
<dbReference type="GO" id="GO:0000981">
    <property type="term" value="F:DNA-binding transcription factor activity, RNA polymerase II-specific"/>
    <property type="evidence" value="ECO:0007669"/>
    <property type="project" value="TreeGrafter"/>
</dbReference>
<evidence type="ECO:0000259" key="1">
    <source>
        <dbReference type="PROSITE" id="PS50254"/>
    </source>
</evidence>
<feature type="domain" description="RHD" evidence="1">
    <location>
        <begin position="1"/>
        <end position="125"/>
    </location>
</feature>
<name>T1GNM5_MEGSC</name>
<dbReference type="STRING" id="36166.T1GNM5"/>
<sequence>MEAELSILYQPVSKFRFRHSSENGTHGSLKAEGNNEEFPQVELKNYSGKAVIRCSLYQDRSDLPHPHSLVCRSKNEDVRDPHYFEMDSSSKETILTLKGMGIISTKKENIVQILNSKMSEMLKHDLNKTLYTSNQATEVSNTVDMHKTQKSETLGNQWPDYPTSNCVLIISNLAHLTSIGIGNSNVD</sequence>
<accession>T1GNM5</accession>
<reference evidence="3" key="1">
    <citation type="submission" date="2013-02" db="EMBL/GenBank/DDBJ databases">
        <authorList>
            <person name="Hughes D."/>
        </authorList>
    </citation>
    <scope>NUCLEOTIDE SEQUENCE</scope>
    <source>
        <strain>Durham</strain>
        <strain evidence="3">NC isolate 2 -- Noor lab</strain>
    </source>
</reference>
<dbReference type="HOGENOM" id="CLU_1449282_0_0_1"/>
<dbReference type="PROSITE" id="PS50254">
    <property type="entry name" value="REL_2"/>
    <property type="match status" value="1"/>
</dbReference>
<evidence type="ECO:0000313" key="2">
    <source>
        <dbReference type="EnsemblMetazoa" id="MESCA005183-PA"/>
    </source>
</evidence>
<dbReference type="Pfam" id="PF00554">
    <property type="entry name" value="RHD_DNA_bind"/>
    <property type="match status" value="1"/>
</dbReference>
<dbReference type="Gene3D" id="2.60.40.340">
    <property type="entry name" value="Rel homology domain (RHD), DNA-binding domain"/>
    <property type="match status" value="1"/>
</dbReference>
<proteinExistence type="predicted"/>
<dbReference type="InterPro" id="IPR000451">
    <property type="entry name" value="NFkB/Dor"/>
</dbReference>
<organism evidence="2 3">
    <name type="scientific">Megaselia scalaris</name>
    <name type="common">Humpbacked fly</name>
    <name type="synonym">Phora scalaris</name>
    <dbReference type="NCBI Taxonomy" id="36166"/>
    <lineage>
        <taxon>Eukaryota</taxon>
        <taxon>Metazoa</taxon>
        <taxon>Ecdysozoa</taxon>
        <taxon>Arthropoda</taxon>
        <taxon>Hexapoda</taxon>
        <taxon>Insecta</taxon>
        <taxon>Pterygota</taxon>
        <taxon>Neoptera</taxon>
        <taxon>Endopterygota</taxon>
        <taxon>Diptera</taxon>
        <taxon>Brachycera</taxon>
        <taxon>Muscomorpha</taxon>
        <taxon>Platypezoidea</taxon>
        <taxon>Phoridae</taxon>
        <taxon>Megaseliini</taxon>
        <taxon>Megaselia</taxon>
    </lineage>
</organism>
<dbReference type="Proteomes" id="UP000015102">
    <property type="component" value="Unassembled WGS sequence"/>
</dbReference>
<dbReference type="SUPFAM" id="SSF49417">
    <property type="entry name" value="p53-like transcription factors"/>
    <property type="match status" value="1"/>
</dbReference>
<dbReference type="EMBL" id="CAQQ02035568">
    <property type="status" value="NOT_ANNOTATED_CDS"/>
    <property type="molecule type" value="Genomic_DNA"/>
</dbReference>
<dbReference type="InterPro" id="IPR008967">
    <property type="entry name" value="p53-like_TF_DNA-bd_sf"/>
</dbReference>
<dbReference type="InterPro" id="IPR037059">
    <property type="entry name" value="RHD_DNA_bind_dom_sf"/>
</dbReference>
<dbReference type="GO" id="GO:0000978">
    <property type="term" value="F:RNA polymerase II cis-regulatory region sequence-specific DNA binding"/>
    <property type="evidence" value="ECO:0007669"/>
    <property type="project" value="TreeGrafter"/>
</dbReference>
<keyword evidence="3" id="KW-1185">Reference proteome</keyword>
<dbReference type="EMBL" id="CAQQ02035567">
    <property type="status" value="NOT_ANNOTATED_CDS"/>
    <property type="molecule type" value="Genomic_DNA"/>
</dbReference>
<dbReference type="PANTHER" id="PTHR24169:SF28">
    <property type="entry name" value="NUCLEAR FACTOR NF-KAPPA-B P110 SUBUNIT"/>
    <property type="match status" value="1"/>
</dbReference>
<dbReference type="AlphaFoldDB" id="T1GNM5"/>
<dbReference type="GO" id="GO:0005737">
    <property type="term" value="C:cytoplasm"/>
    <property type="evidence" value="ECO:0007669"/>
    <property type="project" value="InterPro"/>
</dbReference>
<protein>
    <recommendedName>
        <fullName evidence="1">RHD domain-containing protein</fullName>
    </recommendedName>
</protein>
<reference evidence="2" key="2">
    <citation type="submission" date="2015-06" db="UniProtKB">
        <authorList>
            <consortium name="EnsemblMetazoa"/>
        </authorList>
    </citation>
    <scope>IDENTIFICATION</scope>
</reference>
<evidence type="ECO:0000313" key="3">
    <source>
        <dbReference type="Proteomes" id="UP000015102"/>
    </source>
</evidence>
<dbReference type="EnsemblMetazoa" id="MESCA005183-RA">
    <property type="protein sequence ID" value="MESCA005183-PA"/>
    <property type="gene ID" value="MESCA005183"/>
</dbReference>
<dbReference type="PANTHER" id="PTHR24169">
    <property type="entry name" value="NUCLEAR FACTOR NF-KAPPA-B PROTEIN"/>
    <property type="match status" value="1"/>
</dbReference>